<proteinExistence type="predicted"/>
<gene>
    <name evidence="1" type="ORF">FC89_GL001693</name>
</gene>
<keyword evidence="2" id="KW-1185">Reference proteome</keyword>
<dbReference type="AlphaFoldDB" id="A0A0R1VIA4"/>
<dbReference type="STRING" id="1423750.FC89_GL001693"/>
<dbReference type="EMBL" id="AZGB01000022">
    <property type="protein sequence ID" value="KRM05223.1"/>
    <property type="molecule type" value="Genomic_DNA"/>
</dbReference>
<dbReference type="SUPFAM" id="SSF101386">
    <property type="entry name" value="all-alpha NTP pyrophosphatases"/>
    <property type="match status" value="1"/>
</dbReference>
<dbReference type="InterPro" id="IPR044548">
    <property type="entry name" value="AF0060_NTP-PPase_MazG-like"/>
</dbReference>
<dbReference type="Gene3D" id="1.10.287.1080">
    <property type="entry name" value="MazG-like"/>
    <property type="match status" value="1"/>
</dbReference>
<dbReference type="GeneID" id="98319554"/>
<sequence>MFDQQLQEQIIRAAQSEPKTVQQQFLKLMEESGEAAQAYLASIKASGNGYKQLDINDTKEELADTLLVVLAILVKLDCQPSELKELLQKKTQKWLDHQTKSK</sequence>
<dbReference type="CDD" id="cd11533">
    <property type="entry name" value="NTP-PPase_Af0060_like"/>
    <property type="match status" value="1"/>
</dbReference>
<organism evidence="1 2">
    <name type="scientific">Liquorilactobacillus ghanensis DSM 18630</name>
    <dbReference type="NCBI Taxonomy" id="1423750"/>
    <lineage>
        <taxon>Bacteria</taxon>
        <taxon>Bacillati</taxon>
        <taxon>Bacillota</taxon>
        <taxon>Bacilli</taxon>
        <taxon>Lactobacillales</taxon>
        <taxon>Lactobacillaceae</taxon>
        <taxon>Liquorilactobacillus</taxon>
    </lineage>
</organism>
<dbReference type="Proteomes" id="UP000051451">
    <property type="component" value="Unassembled WGS sequence"/>
</dbReference>
<protein>
    <recommendedName>
        <fullName evidence="3">NTP pyrophosphohydrolase MazG putative catalytic core domain-containing protein</fullName>
    </recommendedName>
</protein>
<accession>A0A0R1VIA4</accession>
<dbReference type="PATRIC" id="fig|1423750.3.peg.1738"/>
<comment type="caution">
    <text evidence="1">The sequence shown here is derived from an EMBL/GenBank/DDBJ whole genome shotgun (WGS) entry which is preliminary data.</text>
</comment>
<evidence type="ECO:0000313" key="2">
    <source>
        <dbReference type="Proteomes" id="UP000051451"/>
    </source>
</evidence>
<reference evidence="1 2" key="1">
    <citation type="journal article" date="2015" name="Genome Announc.">
        <title>Expanding the biotechnology potential of lactobacilli through comparative genomics of 213 strains and associated genera.</title>
        <authorList>
            <person name="Sun Z."/>
            <person name="Harris H.M."/>
            <person name="McCann A."/>
            <person name="Guo C."/>
            <person name="Argimon S."/>
            <person name="Zhang W."/>
            <person name="Yang X."/>
            <person name="Jeffery I.B."/>
            <person name="Cooney J.C."/>
            <person name="Kagawa T.F."/>
            <person name="Liu W."/>
            <person name="Song Y."/>
            <person name="Salvetti E."/>
            <person name="Wrobel A."/>
            <person name="Rasinkangas P."/>
            <person name="Parkhill J."/>
            <person name="Rea M.C."/>
            <person name="O'Sullivan O."/>
            <person name="Ritari J."/>
            <person name="Douillard F.P."/>
            <person name="Paul Ross R."/>
            <person name="Yang R."/>
            <person name="Briner A.E."/>
            <person name="Felis G.E."/>
            <person name="de Vos W.M."/>
            <person name="Barrangou R."/>
            <person name="Klaenhammer T.R."/>
            <person name="Caufield P.W."/>
            <person name="Cui Y."/>
            <person name="Zhang H."/>
            <person name="O'Toole P.W."/>
        </authorList>
    </citation>
    <scope>NUCLEOTIDE SEQUENCE [LARGE SCALE GENOMIC DNA]</scope>
    <source>
        <strain evidence="1 2">DSM 18630</strain>
    </source>
</reference>
<dbReference type="RefSeq" id="WP_057872280.1">
    <property type="nucleotide sequence ID" value="NZ_AZGB01000022.1"/>
</dbReference>
<dbReference type="OrthoDB" id="2327794at2"/>
<evidence type="ECO:0000313" key="1">
    <source>
        <dbReference type="EMBL" id="KRM05223.1"/>
    </source>
</evidence>
<evidence type="ECO:0008006" key="3">
    <source>
        <dbReference type="Google" id="ProtNLM"/>
    </source>
</evidence>
<name>A0A0R1VIA4_9LACO</name>